<proteinExistence type="predicted"/>
<dbReference type="Pfam" id="PF03621">
    <property type="entry name" value="MbtH"/>
    <property type="match status" value="1"/>
</dbReference>
<dbReference type="Gene3D" id="1.10.1200.10">
    <property type="entry name" value="ACP-like"/>
    <property type="match status" value="1"/>
</dbReference>
<dbReference type="GO" id="GO:0031177">
    <property type="term" value="F:phosphopantetheine binding"/>
    <property type="evidence" value="ECO:0007669"/>
    <property type="project" value="InterPro"/>
</dbReference>
<dbReference type="SUPFAM" id="SSF47336">
    <property type="entry name" value="ACP-like"/>
    <property type="match status" value="1"/>
</dbReference>
<evidence type="ECO:0000256" key="2">
    <source>
        <dbReference type="ARBA" id="ARBA00022450"/>
    </source>
</evidence>
<dbReference type="GO" id="GO:0009366">
    <property type="term" value="C:enterobactin synthetase complex"/>
    <property type="evidence" value="ECO:0007669"/>
    <property type="project" value="TreeGrafter"/>
</dbReference>
<dbReference type="EMBL" id="CP063373">
    <property type="protein sequence ID" value="QOV36564.1"/>
    <property type="molecule type" value="Genomic_DNA"/>
</dbReference>
<dbReference type="InterPro" id="IPR005153">
    <property type="entry name" value="MbtH-like_dom"/>
</dbReference>
<dbReference type="InterPro" id="IPR038020">
    <property type="entry name" value="MbtH-like_sf"/>
</dbReference>
<dbReference type="Pfam" id="PF13193">
    <property type="entry name" value="AMP-binding_C"/>
    <property type="match status" value="1"/>
</dbReference>
<dbReference type="InterPro" id="IPR020845">
    <property type="entry name" value="AMP-binding_CS"/>
</dbReference>
<dbReference type="InterPro" id="IPR000873">
    <property type="entry name" value="AMP-dep_synth/lig_dom"/>
</dbReference>
<dbReference type="Proteomes" id="UP000594205">
    <property type="component" value="Chromosome"/>
</dbReference>
<keyword evidence="3" id="KW-0597">Phosphoprotein</keyword>
<dbReference type="Gene3D" id="3.30.300.30">
    <property type="match status" value="1"/>
</dbReference>
<feature type="region of interest" description="Disordered" evidence="4">
    <location>
        <begin position="1"/>
        <end position="20"/>
    </location>
</feature>
<dbReference type="GO" id="GO:0047527">
    <property type="term" value="F:2,3-dihydroxybenzoate-serine ligase activity"/>
    <property type="evidence" value="ECO:0007669"/>
    <property type="project" value="TreeGrafter"/>
</dbReference>
<dbReference type="PROSITE" id="PS00012">
    <property type="entry name" value="PHOSPHOPANTETHEINE"/>
    <property type="match status" value="1"/>
</dbReference>
<evidence type="ECO:0000256" key="4">
    <source>
        <dbReference type="SAM" id="MobiDB-lite"/>
    </source>
</evidence>
<dbReference type="SUPFAM" id="SSF56801">
    <property type="entry name" value="Acetyl-CoA synthetase-like"/>
    <property type="match status" value="1"/>
</dbReference>
<dbReference type="GO" id="GO:0043041">
    <property type="term" value="P:amino acid activation for nonribosomal peptide biosynthetic process"/>
    <property type="evidence" value="ECO:0007669"/>
    <property type="project" value="TreeGrafter"/>
</dbReference>
<dbReference type="PANTHER" id="PTHR45527">
    <property type="entry name" value="NONRIBOSOMAL PEPTIDE SYNTHETASE"/>
    <property type="match status" value="1"/>
</dbReference>
<sequence>MLTNFGRIRTDRERSPDLNEFDNPNGTFVVLVNDEEQYSLWPSKLECPSGWRVARVAGSREECHAFIESTWSDIRPASARGAAPEHDPVALIHNMVAEQARRTPHDVAVSHAGTALTYEELDTQAESLAARLRSAGVGGGSVVAVVLGRSLPLITTLLAVLKAGGAYLYLDPAEPADQRRRIVADSAARFAVVSRETADAVPEIGQILYVDDETADRFSPEPADETPITADTPMYVCYTSGSTGEPKGVVVPHRAVFRLIDKPDWIDVQPEDVFLQLTRVGFDVSTFEIWTPLVRGNRLALASTGHADFGELIATVQNEGITVLWLTTGLFHKIVDHHLDGLGGVRHLLAGGDVLSPTHVRQLLEAHPHLVFTNGYGPTENTTYTTCWTSRTAPSGSRVPIGRAIEGTTTMILDDALRPVKPGEVGELWVGGPGVATGYLRRPVATAEKFVADIDPSRPGARMYRTGDLVVTTDSGDLDFLGRADRQLKIRGYRVEPSTVEMELMSHPKVQRAVVLAHTDGAGDARLIATVAVGELLADESKTLGSELRDYLHQTLPAHLVPWGIFPVADIPLNPNGKVDRSALPAARMPRNVWNEFVEPSTDIQRKLAEVWSDALEIEPIGITDDFFELGGHSLLAAELLAALESRFKVAMSARTLFLNPTIEALAEEVSRRLDSAAAEAGEG</sequence>
<reference evidence="6 7" key="1">
    <citation type="submission" date="2020-10" db="EMBL/GenBank/DDBJ databases">
        <title>Streptomyces ferrugineus complate genome analysis.</title>
        <authorList>
            <person name="Anwar N."/>
        </authorList>
    </citation>
    <scope>NUCLEOTIDE SEQUENCE [LARGE SCALE GENOMIC DNA]</scope>
    <source>
        <strain evidence="6 7">CCTCC AA2014009</strain>
    </source>
</reference>
<evidence type="ECO:0000256" key="3">
    <source>
        <dbReference type="ARBA" id="ARBA00022553"/>
    </source>
</evidence>
<dbReference type="Pfam" id="PF00501">
    <property type="entry name" value="AMP-binding"/>
    <property type="match status" value="1"/>
</dbReference>
<evidence type="ECO:0000259" key="5">
    <source>
        <dbReference type="PROSITE" id="PS50075"/>
    </source>
</evidence>
<evidence type="ECO:0000256" key="1">
    <source>
        <dbReference type="ARBA" id="ARBA00001957"/>
    </source>
</evidence>
<dbReference type="GO" id="GO:0009239">
    <property type="term" value="P:enterobactin biosynthetic process"/>
    <property type="evidence" value="ECO:0007669"/>
    <property type="project" value="TreeGrafter"/>
</dbReference>
<dbReference type="FunFam" id="3.40.50.980:FF:000001">
    <property type="entry name" value="Non-ribosomal peptide synthetase"/>
    <property type="match status" value="1"/>
</dbReference>
<dbReference type="NCBIfam" id="TIGR01733">
    <property type="entry name" value="AA-adenyl-dom"/>
    <property type="match status" value="1"/>
</dbReference>
<evidence type="ECO:0000313" key="6">
    <source>
        <dbReference type="EMBL" id="QOV36564.1"/>
    </source>
</evidence>
<dbReference type="Gene3D" id="2.30.38.10">
    <property type="entry name" value="Luciferase, Domain 3"/>
    <property type="match status" value="1"/>
</dbReference>
<keyword evidence="2" id="KW-0596">Phosphopantetheine</keyword>
<dbReference type="FunFam" id="1.10.1200.10:FF:000005">
    <property type="entry name" value="Nonribosomal peptide synthetase 1"/>
    <property type="match status" value="1"/>
</dbReference>
<dbReference type="InterPro" id="IPR036736">
    <property type="entry name" value="ACP-like_sf"/>
</dbReference>
<dbReference type="GO" id="GO:0005829">
    <property type="term" value="C:cytosol"/>
    <property type="evidence" value="ECO:0007669"/>
    <property type="project" value="TreeGrafter"/>
</dbReference>
<dbReference type="SMART" id="SM00823">
    <property type="entry name" value="PKS_PP"/>
    <property type="match status" value="1"/>
</dbReference>
<dbReference type="Gene3D" id="3.40.50.980">
    <property type="match status" value="2"/>
</dbReference>
<dbReference type="PROSITE" id="PS00455">
    <property type="entry name" value="AMP_BINDING"/>
    <property type="match status" value="1"/>
</dbReference>
<evidence type="ECO:0000313" key="7">
    <source>
        <dbReference type="Proteomes" id="UP000594205"/>
    </source>
</evidence>
<dbReference type="InterPro" id="IPR006162">
    <property type="entry name" value="Ppantetheine_attach_site"/>
</dbReference>
<dbReference type="PANTHER" id="PTHR45527:SF1">
    <property type="entry name" value="FATTY ACID SYNTHASE"/>
    <property type="match status" value="1"/>
</dbReference>
<dbReference type="KEGG" id="sfeu:IM697_42420"/>
<dbReference type="InterPro" id="IPR009081">
    <property type="entry name" value="PP-bd_ACP"/>
</dbReference>
<dbReference type="SMART" id="SM00923">
    <property type="entry name" value="MbtH"/>
    <property type="match status" value="1"/>
</dbReference>
<keyword evidence="7" id="KW-1185">Reference proteome</keyword>
<dbReference type="AlphaFoldDB" id="A0A7M2SJW6"/>
<feature type="compositionally biased region" description="Basic and acidic residues" evidence="4">
    <location>
        <begin position="8"/>
        <end position="17"/>
    </location>
</feature>
<feature type="domain" description="Carrier" evidence="5">
    <location>
        <begin position="599"/>
        <end position="674"/>
    </location>
</feature>
<protein>
    <submittedName>
        <fullName evidence="6">Amino acid adenylation domain-containing protein</fullName>
    </submittedName>
</protein>
<dbReference type="Pfam" id="PF00550">
    <property type="entry name" value="PP-binding"/>
    <property type="match status" value="1"/>
</dbReference>
<dbReference type="InterPro" id="IPR020806">
    <property type="entry name" value="PKS_PP-bd"/>
</dbReference>
<dbReference type="RefSeq" id="WP_194042653.1">
    <property type="nucleotide sequence ID" value="NZ_CP063373.1"/>
</dbReference>
<accession>A0A7M2SJW6</accession>
<comment type="cofactor">
    <cofactor evidence="1">
        <name>pantetheine 4'-phosphate</name>
        <dbReference type="ChEBI" id="CHEBI:47942"/>
    </cofactor>
</comment>
<dbReference type="Gene3D" id="3.90.820.10">
    <property type="entry name" value="Structural Genomics, Unknown Function 30-nov-00 1gh9 Mol_id"/>
    <property type="match status" value="1"/>
</dbReference>
<gene>
    <name evidence="6" type="ORF">IM697_42420</name>
</gene>
<dbReference type="SUPFAM" id="SSF160582">
    <property type="entry name" value="MbtH-like"/>
    <property type="match status" value="1"/>
</dbReference>
<dbReference type="InterPro" id="IPR010071">
    <property type="entry name" value="AA_adenyl_dom"/>
</dbReference>
<dbReference type="InterPro" id="IPR045851">
    <property type="entry name" value="AMP-bd_C_sf"/>
</dbReference>
<dbReference type="PROSITE" id="PS50075">
    <property type="entry name" value="CARRIER"/>
    <property type="match status" value="1"/>
</dbReference>
<dbReference type="InterPro" id="IPR025110">
    <property type="entry name" value="AMP-bd_C"/>
</dbReference>
<organism evidence="6 7">
    <name type="scientific">Streptomyces ferrugineus</name>
    <dbReference type="NCBI Taxonomy" id="1413221"/>
    <lineage>
        <taxon>Bacteria</taxon>
        <taxon>Bacillati</taxon>
        <taxon>Actinomycetota</taxon>
        <taxon>Actinomycetes</taxon>
        <taxon>Kitasatosporales</taxon>
        <taxon>Streptomycetaceae</taxon>
        <taxon>Streptomyces</taxon>
    </lineage>
</organism>
<name>A0A7M2SJW6_9ACTN</name>
<dbReference type="CDD" id="cd12117">
    <property type="entry name" value="A_NRPS_Srf_like"/>
    <property type="match status" value="1"/>
</dbReference>